<reference evidence="2" key="1">
    <citation type="submission" date="2019-11" db="EMBL/GenBank/DDBJ databases">
        <authorList>
            <person name="Feng L."/>
        </authorList>
    </citation>
    <scope>NUCLEOTIDE SEQUENCE</scope>
    <source>
        <strain evidence="2">CnexileLFYP112</strain>
    </source>
</reference>
<evidence type="ECO:0000313" key="2">
    <source>
        <dbReference type="EMBL" id="VYS99262.1"/>
    </source>
</evidence>
<dbReference type="Pfam" id="PF12773">
    <property type="entry name" value="DZR"/>
    <property type="match status" value="1"/>
</dbReference>
<feature type="domain" description="DZANK-type" evidence="1">
    <location>
        <begin position="93"/>
        <end position="145"/>
    </location>
</feature>
<evidence type="ECO:0000259" key="1">
    <source>
        <dbReference type="Pfam" id="PF12773"/>
    </source>
</evidence>
<accession>A0A6N2T2G3</accession>
<organism evidence="2">
    <name type="scientific">[Clostridium] nexile</name>
    <dbReference type="NCBI Taxonomy" id="29361"/>
    <lineage>
        <taxon>Bacteria</taxon>
        <taxon>Bacillati</taxon>
        <taxon>Bacillota</taxon>
        <taxon>Clostridia</taxon>
        <taxon>Lachnospirales</taxon>
        <taxon>Lachnospiraceae</taxon>
        <taxon>Tyzzerella</taxon>
    </lineage>
</organism>
<dbReference type="InterPro" id="IPR025874">
    <property type="entry name" value="DZR"/>
</dbReference>
<dbReference type="AlphaFoldDB" id="A0A6N2T2G3"/>
<protein>
    <submittedName>
        <fullName evidence="2">Double zinc ribbon</fullName>
    </submittedName>
</protein>
<name>A0A6N2T2G3_9FIRM</name>
<dbReference type="EMBL" id="CACRTG010000011">
    <property type="protein sequence ID" value="VYS99262.1"/>
    <property type="molecule type" value="Genomic_DNA"/>
</dbReference>
<gene>
    <name evidence="2" type="ORF">CNLFYP112_01579</name>
</gene>
<sequence>MSLFDEIGKKITNAGQETATKAKKFTEIAKLNSLIGDKEKEISILFVELGHSYYERKKNDEVPEKVVKQISTIYEEIETYKKQIGELKGVGSCPNCGAEVTNGAVFCNSCGAKLNAEIVKSAEEKKCPKCGVKVNESDLFCKSCGSKLL</sequence>
<proteinExistence type="predicted"/>